<sequence>MDMTLSEALYAYEVLVKQGKYFISEASTKDKTDEDKKILKNIGCKYYYYYLFHYFKNLRQPRQNITKPQPTSNKSDKEKKVRRLVSTYNQYHSILMQSVYLDKFYDVIPRNSALAPIKLFLYPSPVFSKNVQPIPFAFMWNMFDSDKSVEIFTRIISKEHGVPYDKGLSIEFEKQIIEASIIECDFALLVEMLAERNKISHTFHSRFNIVVTVDVQIDANKNLNLGPISWNMLNSDWEVNELINNVVADMGINREYFQLVLYSFKTEIINKKKVSN</sequence>
<accession>Q4N6B6</accession>
<dbReference type="VEuPathDB" id="PiroplasmaDB:TpMuguga_02g00021"/>
<proteinExistence type="predicted"/>
<dbReference type="KEGG" id="tpv:TP02_0021"/>
<dbReference type="EMBL" id="AAGK01000002">
    <property type="protein sequence ID" value="EAN32307.1"/>
    <property type="molecule type" value="Genomic_DNA"/>
</dbReference>
<name>Q4N6B6_THEPA</name>
<dbReference type="Proteomes" id="UP000001949">
    <property type="component" value="Unassembled WGS sequence"/>
</dbReference>
<evidence type="ECO:0000313" key="1">
    <source>
        <dbReference type="EMBL" id="EAN32307.1"/>
    </source>
</evidence>
<protein>
    <submittedName>
        <fullName evidence="1">Uncharacterized protein</fullName>
    </submittedName>
</protein>
<dbReference type="InParanoid" id="Q4N6B6"/>
<gene>
    <name evidence="1" type="ordered locus">TP02_0021</name>
</gene>
<organism evidence="1 2">
    <name type="scientific">Theileria parva</name>
    <name type="common">East coast fever infection agent</name>
    <dbReference type="NCBI Taxonomy" id="5875"/>
    <lineage>
        <taxon>Eukaryota</taxon>
        <taxon>Sar</taxon>
        <taxon>Alveolata</taxon>
        <taxon>Apicomplexa</taxon>
        <taxon>Aconoidasida</taxon>
        <taxon>Piroplasmida</taxon>
        <taxon>Theileriidae</taxon>
        <taxon>Theileria</taxon>
    </lineage>
</organism>
<reference evidence="1 2" key="1">
    <citation type="journal article" date="2005" name="Science">
        <title>Genome sequence of Theileria parva, a bovine pathogen that transforms lymphocytes.</title>
        <authorList>
            <person name="Gardner M.J."/>
            <person name="Bishop R."/>
            <person name="Shah T."/>
            <person name="de Villiers E.P."/>
            <person name="Carlton J.M."/>
            <person name="Hall N."/>
            <person name="Ren Q."/>
            <person name="Paulsen I.T."/>
            <person name="Pain A."/>
            <person name="Berriman M."/>
            <person name="Wilson R.J.M."/>
            <person name="Sato S."/>
            <person name="Ralph S.A."/>
            <person name="Mann D.J."/>
            <person name="Xiong Z."/>
            <person name="Shallom S.J."/>
            <person name="Weidman J."/>
            <person name="Jiang L."/>
            <person name="Lynn J."/>
            <person name="Weaver B."/>
            <person name="Shoaibi A."/>
            <person name="Domingo A.R."/>
            <person name="Wasawo D."/>
            <person name="Crabtree J."/>
            <person name="Wortman J.R."/>
            <person name="Haas B."/>
            <person name="Angiuoli S.V."/>
            <person name="Creasy T.H."/>
            <person name="Lu C."/>
            <person name="Suh B."/>
            <person name="Silva J.C."/>
            <person name="Utterback T.R."/>
            <person name="Feldblyum T.V."/>
            <person name="Pertea M."/>
            <person name="Allen J."/>
            <person name="Nierman W.C."/>
            <person name="Taracha E.L.N."/>
            <person name="Salzberg S.L."/>
            <person name="White O.R."/>
            <person name="Fitzhugh H.A."/>
            <person name="Morzaria S."/>
            <person name="Venter J.C."/>
            <person name="Fraser C.M."/>
            <person name="Nene V."/>
        </authorList>
    </citation>
    <scope>NUCLEOTIDE SEQUENCE [LARGE SCALE GENOMIC DNA]</scope>
    <source>
        <strain evidence="1 2">Muguga</strain>
    </source>
</reference>
<dbReference type="OMA" id="MWNMFDS"/>
<dbReference type="eggNOG" id="ENOG502TNB5">
    <property type="taxonomic scope" value="Eukaryota"/>
</dbReference>
<comment type="caution">
    <text evidence="1">The sequence shown here is derived from an EMBL/GenBank/DDBJ whole genome shotgun (WGS) entry which is preliminary data.</text>
</comment>
<evidence type="ECO:0000313" key="2">
    <source>
        <dbReference type="Proteomes" id="UP000001949"/>
    </source>
</evidence>
<keyword evidence="2" id="KW-1185">Reference proteome</keyword>
<dbReference type="AlphaFoldDB" id="Q4N6B6"/>